<dbReference type="STRING" id="913774.A0A0C3GL38"/>
<keyword evidence="2" id="KW-1185">Reference proteome</keyword>
<gene>
    <name evidence="1" type="ORF">OIDMADRAFT_148063</name>
</gene>
<dbReference type="Proteomes" id="UP000054321">
    <property type="component" value="Unassembled WGS sequence"/>
</dbReference>
<dbReference type="EMBL" id="KN832883">
    <property type="protein sequence ID" value="KIM96845.1"/>
    <property type="molecule type" value="Genomic_DNA"/>
</dbReference>
<name>A0A0C3GL38_OIDMZ</name>
<sequence>MCSTTTAFPSTQPALRMKVELTGTHSVGTVHSGANLIIATFGNGTLETVPGFEPKFTMSIPTGADWLYVDHAKKFARSNIRAVALDDEGIAISMSATAISTLNEELGALLAGDPNAKSMSFGQTVETLHFEIGNKKYKFLEQSPWVVSMRFTVDGPTVGAEFAIARLLSGSGAL</sequence>
<protein>
    <submittedName>
        <fullName evidence="1">Uncharacterized protein</fullName>
    </submittedName>
</protein>
<reference evidence="1 2" key="1">
    <citation type="submission" date="2014-04" db="EMBL/GenBank/DDBJ databases">
        <authorList>
            <consortium name="DOE Joint Genome Institute"/>
            <person name="Kuo A."/>
            <person name="Martino E."/>
            <person name="Perotto S."/>
            <person name="Kohler A."/>
            <person name="Nagy L.G."/>
            <person name="Floudas D."/>
            <person name="Copeland A."/>
            <person name="Barry K.W."/>
            <person name="Cichocki N."/>
            <person name="Veneault-Fourrey C."/>
            <person name="LaButti K."/>
            <person name="Lindquist E.A."/>
            <person name="Lipzen A."/>
            <person name="Lundell T."/>
            <person name="Morin E."/>
            <person name="Murat C."/>
            <person name="Sun H."/>
            <person name="Tunlid A."/>
            <person name="Henrissat B."/>
            <person name="Grigoriev I.V."/>
            <person name="Hibbett D.S."/>
            <person name="Martin F."/>
            <person name="Nordberg H.P."/>
            <person name="Cantor M.N."/>
            <person name="Hua S.X."/>
        </authorList>
    </citation>
    <scope>NUCLEOTIDE SEQUENCE [LARGE SCALE GENOMIC DNA]</scope>
    <source>
        <strain evidence="1 2">Zn</strain>
    </source>
</reference>
<dbReference type="Gene3D" id="2.40.160.20">
    <property type="match status" value="1"/>
</dbReference>
<dbReference type="Pfam" id="PF11578">
    <property type="entry name" value="DUF3237"/>
    <property type="match status" value="1"/>
</dbReference>
<dbReference type="OrthoDB" id="2544694at2759"/>
<organism evidence="1 2">
    <name type="scientific">Oidiodendron maius (strain Zn)</name>
    <dbReference type="NCBI Taxonomy" id="913774"/>
    <lineage>
        <taxon>Eukaryota</taxon>
        <taxon>Fungi</taxon>
        <taxon>Dikarya</taxon>
        <taxon>Ascomycota</taxon>
        <taxon>Pezizomycotina</taxon>
        <taxon>Leotiomycetes</taxon>
        <taxon>Leotiomycetes incertae sedis</taxon>
        <taxon>Myxotrichaceae</taxon>
        <taxon>Oidiodendron</taxon>
    </lineage>
</organism>
<evidence type="ECO:0000313" key="2">
    <source>
        <dbReference type="Proteomes" id="UP000054321"/>
    </source>
</evidence>
<dbReference type="AlphaFoldDB" id="A0A0C3GL38"/>
<accession>A0A0C3GL38</accession>
<proteinExistence type="predicted"/>
<dbReference type="InParanoid" id="A0A0C3GL38"/>
<evidence type="ECO:0000313" key="1">
    <source>
        <dbReference type="EMBL" id="KIM96845.1"/>
    </source>
</evidence>
<dbReference type="HOGENOM" id="CLU_096872_1_2_1"/>
<reference evidence="2" key="2">
    <citation type="submission" date="2015-01" db="EMBL/GenBank/DDBJ databases">
        <title>Evolutionary Origins and Diversification of the Mycorrhizal Mutualists.</title>
        <authorList>
            <consortium name="DOE Joint Genome Institute"/>
            <consortium name="Mycorrhizal Genomics Consortium"/>
            <person name="Kohler A."/>
            <person name="Kuo A."/>
            <person name="Nagy L.G."/>
            <person name="Floudas D."/>
            <person name="Copeland A."/>
            <person name="Barry K.W."/>
            <person name="Cichocki N."/>
            <person name="Veneault-Fourrey C."/>
            <person name="LaButti K."/>
            <person name="Lindquist E.A."/>
            <person name="Lipzen A."/>
            <person name="Lundell T."/>
            <person name="Morin E."/>
            <person name="Murat C."/>
            <person name="Riley R."/>
            <person name="Ohm R."/>
            <person name="Sun H."/>
            <person name="Tunlid A."/>
            <person name="Henrissat B."/>
            <person name="Grigoriev I.V."/>
            <person name="Hibbett D.S."/>
            <person name="Martin F."/>
        </authorList>
    </citation>
    <scope>NUCLEOTIDE SEQUENCE [LARGE SCALE GENOMIC DNA]</scope>
    <source>
        <strain evidence="2">Zn</strain>
    </source>
</reference>